<organism evidence="1 2">
    <name type="scientific">Galerina marginata (strain CBS 339.88)</name>
    <dbReference type="NCBI Taxonomy" id="685588"/>
    <lineage>
        <taxon>Eukaryota</taxon>
        <taxon>Fungi</taxon>
        <taxon>Dikarya</taxon>
        <taxon>Basidiomycota</taxon>
        <taxon>Agaricomycotina</taxon>
        <taxon>Agaricomycetes</taxon>
        <taxon>Agaricomycetidae</taxon>
        <taxon>Agaricales</taxon>
        <taxon>Agaricineae</taxon>
        <taxon>Strophariaceae</taxon>
        <taxon>Galerina</taxon>
    </lineage>
</organism>
<accession>A0A067SD49</accession>
<reference evidence="2" key="1">
    <citation type="journal article" date="2014" name="Proc. Natl. Acad. Sci. U.S.A.">
        <title>Extensive sampling of basidiomycete genomes demonstrates inadequacy of the white-rot/brown-rot paradigm for wood decay fungi.</title>
        <authorList>
            <person name="Riley R."/>
            <person name="Salamov A.A."/>
            <person name="Brown D.W."/>
            <person name="Nagy L.G."/>
            <person name="Floudas D."/>
            <person name="Held B.W."/>
            <person name="Levasseur A."/>
            <person name="Lombard V."/>
            <person name="Morin E."/>
            <person name="Otillar R."/>
            <person name="Lindquist E.A."/>
            <person name="Sun H."/>
            <person name="LaButti K.M."/>
            <person name="Schmutz J."/>
            <person name="Jabbour D."/>
            <person name="Luo H."/>
            <person name="Baker S.E."/>
            <person name="Pisabarro A.G."/>
            <person name="Walton J.D."/>
            <person name="Blanchette R.A."/>
            <person name="Henrissat B."/>
            <person name="Martin F."/>
            <person name="Cullen D."/>
            <person name="Hibbett D.S."/>
            <person name="Grigoriev I.V."/>
        </authorList>
    </citation>
    <scope>NUCLEOTIDE SEQUENCE [LARGE SCALE GENOMIC DNA]</scope>
    <source>
        <strain evidence="2">CBS 339.88</strain>
    </source>
</reference>
<protein>
    <submittedName>
        <fullName evidence="1">Uncharacterized protein</fullName>
    </submittedName>
</protein>
<feature type="non-terminal residue" evidence="1">
    <location>
        <position position="61"/>
    </location>
</feature>
<dbReference type="Proteomes" id="UP000027222">
    <property type="component" value="Unassembled WGS sequence"/>
</dbReference>
<evidence type="ECO:0000313" key="1">
    <source>
        <dbReference type="EMBL" id="KDR67897.1"/>
    </source>
</evidence>
<dbReference type="EMBL" id="KL142412">
    <property type="protein sequence ID" value="KDR67897.1"/>
    <property type="molecule type" value="Genomic_DNA"/>
</dbReference>
<dbReference type="AlphaFoldDB" id="A0A067SD49"/>
<gene>
    <name evidence="1" type="ORF">GALMADRAFT_50254</name>
</gene>
<dbReference type="STRING" id="685588.A0A067SD49"/>
<dbReference type="OrthoDB" id="2682805at2759"/>
<name>A0A067SD49_GALM3</name>
<sequence>MLLKEEMQWVLAFLQWKAGWWSGRLEPRSGVTKELMEDIQAFAQLQSELQDDLASHFRKLW</sequence>
<proteinExistence type="predicted"/>
<keyword evidence="2" id="KW-1185">Reference proteome</keyword>
<dbReference type="HOGENOM" id="CLU_003703_7_0_1"/>
<evidence type="ECO:0000313" key="2">
    <source>
        <dbReference type="Proteomes" id="UP000027222"/>
    </source>
</evidence>